<dbReference type="EMBL" id="NZEX01000175">
    <property type="protein sequence ID" value="MAH64608.1"/>
    <property type="molecule type" value="Genomic_DNA"/>
</dbReference>
<evidence type="ECO:0000256" key="1">
    <source>
        <dbReference type="ARBA" id="ARBA00023002"/>
    </source>
</evidence>
<comment type="caution">
    <text evidence="4">The sequence shown here is derived from an EMBL/GenBank/DDBJ whole genome shotgun (WGS) entry which is preliminary data.</text>
</comment>
<evidence type="ECO:0000313" key="4">
    <source>
        <dbReference type="EMBL" id="MAH64608.1"/>
    </source>
</evidence>
<protein>
    <submittedName>
        <fullName evidence="4">1-carboxy-3-chloro-3,4-dihydroxycyclo hexa-1,5-diene dehydrogenase</fullName>
    </submittedName>
</protein>
<dbReference type="GO" id="GO:0016491">
    <property type="term" value="F:oxidoreductase activity"/>
    <property type="evidence" value="ECO:0007669"/>
    <property type="project" value="UniProtKB-KW"/>
</dbReference>
<proteinExistence type="predicted"/>
<dbReference type="GO" id="GO:0000166">
    <property type="term" value="F:nucleotide binding"/>
    <property type="evidence" value="ECO:0007669"/>
    <property type="project" value="InterPro"/>
</dbReference>
<dbReference type="PANTHER" id="PTHR43818">
    <property type="entry name" value="BCDNA.GH03377"/>
    <property type="match status" value="1"/>
</dbReference>
<dbReference type="InterPro" id="IPR000683">
    <property type="entry name" value="Gfo/Idh/MocA-like_OxRdtase_N"/>
</dbReference>
<dbReference type="PANTHER" id="PTHR43818:SF11">
    <property type="entry name" value="BCDNA.GH03377"/>
    <property type="match status" value="1"/>
</dbReference>
<dbReference type="Pfam" id="PF01408">
    <property type="entry name" value="GFO_IDH_MocA"/>
    <property type="match status" value="1"/>
</dbReference>
<dbReference type="AlphaFoldDB" id="A0A2D6YN31"/>
<dbReference type="Gene3D" id="3.40.50.720">
    <property type="entry name" value="NAD(P)-binding Rossmann-like Domain"/>
    <property type="match status" value="1"/>
</dbReference>
<gene>
    <name evidence="4" type="ORF">CMN54_14435</name>
</gene>
<feature type="domain" description="GFO/IDH/MocA-like oxidoreductase" evidence="3">
    <location>
        <begin position="138"/>
        <end position="270"/>
    </location>
</feature>
<dbReference type="InterPro" id="IPR036291">
    <property type="entry name" value="NAD(P)-bd_dom_sf"/>
</dbReference>
<evidence type="ECO:0000313" key="5">
    <source>
        <dbReference type="Proteomes" id="UP000226525"/>
    </source>
</evidence>
<reference evidence="5" key="1">
    <citation type="submission" date="2017-09" db="EMBL/GenBank/DDBJ databases">
        <title>The Reconstruction of 2,631 Draft Metagenome-Assembled Genomes from the Global Oceans.</title>
        <authorList>
            <person name="Tully B.J."/>
            <person name="Graham E.D."/>
            <person name="Heidelberg J.F."/>
        </authorList>
    </citation>
    <scope>NUCLEOTIDE SEQUENCE [LARGE SCALE GENOMIC DNA]</scope>
</reference>
<dbReference type="SUPFAM" id="SSF51735">
    <property type="entry name" value="NAD(P)-binding Rossmann-fold domains"/>
    <property type="match status" value="1"/>
</dbReference>
<dbReference type="InterPro" id="IPR050463">
    <property type="entry name" value="Gfo/Idh/MocA_oxidrdct_glycsds"/>
</dbReference>
<dbReference type="Gene3D" id="3.30.360.10">
    <property type="entry name" value="Dihydrodipicolinate Reductase, domain 2"/>
    <property type="match status" value="1"/>
</dbReference>
<keyword evidence="1" id="KW-0560">Oxidoreductase</keyword>
<dbReference type="SUPFAM" id="SSF55347">
    <property type="entry name" value="Glyceraldehyde-3-phosphate dehydrogenase-like, C-terminal domain"/>
    <property type="match status" value="1"/>
</dbReference>
<feature type="domain" description="Gfo/Idh/MocA-like oxidoreductase N-terminal" evidence="2">
    <location>
        <begin position="5"/>
        <end position="129"/>
    </location>
</feature>
<dbReference type="Pfam" id="PF22725">
    <property type="entry name" value="GFO_IDH_MocA_C3"/>
    <property type="match status" value="1"/>
</dbReference>
<dbReference type="InterPro" id="IPR055170">
    <property type="entry name" value="GFO_IDH_MocA-like_dom"/>
</dbReference>
<dbReference type="Proteomes" id="UP000226525">
    <property type="component" value="Unassembled WGS sequence"/>
</dbReference>
<evidence type="ECO:0000259" key="2">
    <source>
        <dbReference type="Pfam" id="PF01408"/>
    </source>
</evidence>
<organism evidence="4 5">
    <name type="scientific">SAR324 cluster bacterium</name>
    <dbReference type="NCBI Taxonomy" id="2024889"/>
    <lineage>
        <taxon>Bacteria</taxon>
        <taxon>Deltaproteobacteria</taxon>
        <taxon>SAR324 cluster</taxon>
    </lineage>
</organism>
<sequence length="375" mass="41383">MKTLGIGLIGSGFMGRCHVNAYNSIASIFAVSQKPVLKMLADASPELASQQAKALNFEQSTADWQELVQHPEVEVIDITAPNHLHHPIAIAAMNLAKPVYCEKPLACTLAEAQEMANLAKSKQIPTLVGYNYLQNPLMRTAREIVQSGEIGEPIAFRGVHAEDYMANPLSPYTTRLDASQGGGVLYDLGSHIISLARYVAGPIQEVLGNLTTVVPERPIGETKRKVHVDDQTHCLVRFENGCVGTLEASWMAWGRKMHLAFELTCTKGTLVFNQEQFNELRLYDANQKAGRDGFKTLFSGPEHPHYGAFCPAPGHQLGFNELKVIELLQLLRALENGNACWPDFTEAFEIQKVLEAVKLSSKEVRWCSPQSMITN</sequence>
<evidence type="ECO:0000259" key="3">
    <source>
        <dbReference type="Pfam" id="PF22725"/>
    </source>
</evidence>
<name>A0A2D6YN31_9DELT</name>
<accession>A0A2D6YN31</accession>